<dbReference type="InterPro" id="IPR010065">
    <property type="entry name" value="AA_ABC_transptr_permease_3TM"/>
</dbReference>
<dbReference type="CDD" id="cd06261">
    <property type="entry name" value="TM_PBP2"/>
    <property type="match status" value="1"/>
</dbReference>
<feature type="transmembrane region" description="Helical" evidence="8">
    <location>
        <begin position="160"/>
        <end position="180"/>
    </location>
</feature>
<comment type="caution">
    <text evidence="10">The sequence shown here is derived from an EMBL/GenBank/DDBJ whole genome shotgun (WGS) entry which is preliminary data.</text>
</comment>
<feature type="transmembrane region" description="Helical" evidence="8">
    <location>
        <begin position="103"/>
        <end position="119"/>
    </location>
</feature>
<keyword evidence="5" id="KW-0029">Amino-acid transport</keyword>
<comment type="similarity">
    <text evidence="8">Belongs to the binding-protein-dependent transport system permease family.</text>
</comment>
<feature type="transmembrane region" description="Helical" evidence="8">
    <location>
        <begin position="76"/>
        <end position="97"/>
    </location>
</feature>
<keyword evidence="4 8" id="KW-0812">Transmembrane</keyword>
<gene>
    <name evidence="10" type="ORF">ATJ78_0809</name>
</gene>
<name>A0A2A9DVB4_9MICO</name>
<dbReference type="InterPro" id="IPR000515">
    <property type="entry name" value="MetI-like"/>
</dbReference>
<keyword evidence="7 8" id="KW-0472">Membrane</keyword>
<evidence type="ECO:0000256" key="3">
    <source>
        <dbReference type="ARBA" id="ARBA00022475"/>
    </source>
</evidence>
<evidence type="ECO:0000259" key="9">
    <source>
        <dbReference type="PROSITE" id="PS50928"/>
    </source>
</evidence>
<evidence type="ECO:0000256" key="2">
    <source>
        <dbReference type="ARBA" id="ARBA00022448"/>
    </source>
</evidence>
<keyword evidence="2 8" id="KW-0813">Transport</keyword>
<accession>A0A2A9DVB4</accession>
<dbReference type="AlphaFoldDB" id="A0A2A9DVB4"/>
<keyword evidence="6 8" id="KW-1133">Transmembrane helix</keyword>
<dbReference type="Pfam" id="PF00528">
    <property type="entry name" value="BPD_transp_1"/>
    <property type="match status" value="1"/>
</dbReference>
<dbReference type="GO" id="GO:0043190">
    <property type="term" value="C:ATP-binding cassette (ABC) transporter complex"/>
    <property type="evidence" value="ECO:0007669"/>
    <property type="project" value="InterPro"/>
</dbReference>
<dbReference type="PROSITE" id="PS50928">
    <property type="entry name" value="ABC_TM1"/>
    <property type="match status" value="1"/>
</dbReference>
<evidence type="ECO:0000256" key="6">
    <source>
        <dbReference type="ARBA" id="ARBA00022989"/>
    </source>
</evidence>
<comment type="subcellular location">
    <subcellularLocation>
        <location evidence="1 8">Cell membrane</location>
        <topology evidence="1 8">Multi-pass membrane protein</topology>
    </subcellularLocation>
</comment>
<dbReference type="PANTHER" id="PTHR30614:SF0">
    <property type="entry name" value="L-CYSTINE TRANSPORT SYSTEM PERMEASE PROTEIN TCYL"/>
    <property type="match status" value="1"/>
</dbReference>
<keyword evidence="3" id="KW-1003">Cell membrane</keyword>
<feature type="domain" description="ABC transmembrane type-1" evidence="9">
    <location>
        <begin position="77"/>
        <end position="282"/>
    </location>
</feature>
<reference evidence="10 11" key="1">
    <citation type="submission" date="2017-10" db="EMBL/GenBank/DDBJ databases">
        <title>Sequencing the genomes of 1000 actinobacteria strains.</title>
        <authorList>
            <person name="Klenk H.-P."/>
        </authorList>
    </citation>
    <scope>NUCLEOTIDE SEQUENCE [LARGE SCALE GENOMIC DNA]</scope>
    <source>
        <strain evidence="10 11">DSM 21798</strain>
    </source>
</reference>
<protein>
    <submittedName>
        <fullName evidence="10">Amino acid ABC transporter membrane protein (PAAT family)</fullName>
    </submittedName>
</protein>
<feature type="transmembrane region" description="Helical" evidence="8">
    <location>
        <begin position="126"/>
        <end position="148"/>
    </location>
</feature>
<dbReference type="EMBL" id="PDJE01000001">
    <property type="protein sequence ID" value="PFG29890.1"/>
    <property type="molecule type" value="Genomic_DNA"/>
</dbReference>
<dbReference type="PANTHER" id="PTHR30614">
    <property type="entry name" value="MEMBRANE COMPONENT OF AMINO ACID ABC TRANSPORTER"/>
    <property type="match status" value="1"/>
</dbReference>
<dbReference type="InterPro" id="IPR035906">
    <property type="entry name" value="MetI-like_sf"/>
</dbReference>
<evidence type="ECO:0000313" key="10">
    <source>
        <dbReference type="EMBL" id="PFG29890.1"/>
    </source>
</evidence>
<evidence type="ECO:0000256" key="4">
    <source>
        <dbReference type="ARBA" id="ARBA00022692"/>
    </source>
</evidence>
<proteinExistence type="inferred from homology"/>
<dbReference type="Proteomes" id="UP000221369">
    <property type="component" value="Unassembled WGS sequence"/>
</dbReference>
<evidence type="ECO:0000256" key="7">
    <source>
        <dbReference type="ARBA" id="ARBA00023136"/>
    </source>
</evidence>
<dbReference type="SUPFAM" id="SSF161098">
    <property type="entry name" value="MetI-like"/>
    <property type="match status" value="1"/>
</dbReference>
<dbReference type="InterPro" id="IPR043429">
    <property type="entry name" value="ArtM/GltK/GlnP/TcyL/YhdX-like"/>
</dbReference>
<organism evidence="10 11">
    <name type="scientific">Paramicrobacterium agarici</name>
    <dbReference type="NCBI Taxonomy" id="630514"/>
    <lineage>
        <taxon>Bacteria</taxon>
        <taxon>Bacillati</taxon>
        <taxon>Actinomycetota</taxon>
        <taxon>Actinomycetes</taxon>
        <taxon>Micrococcales</taxon>
        <taxon>Microbacteriaceae</taxon>
        <taxon>Paramicrobacterium</taxon>
    </lineage>
</organism>
<keyword evidence="11" id="KW-1185">Reference proteome</keyword>
<feature type="transmembrane region" description="Helical" evidence="8">
    <location>
        <begin position="36"/>
        <end position="55"/>
    </location>
</feature>
<evidence type="ECO:0000256" key="1">
    <source>
        <dbReference type="ARBA" id="ARBA00004651"/>
    </source>
</evidence>
<dbReference type="Gene3D" id="1.10.3720.10">
    <property type="entry name" value="MetI-like"/>
    <property type="match status" value="1"/>
</dbReference>
<sequence length="318" mass="35210">MSQLRRRQLAKEPAAVKDVEYTASLPIRSRVGVGQWVTYVLGAYLILVLIQFFVFNENWKWETIFSYLFSKVIIEGLLNTISLTVLTTVLGLIIGVFTAWCRLSPYIVLRTAAVLYIWVMRAMPPLVMLLVVFFFGALVPTLNLGIPFVFSIAEVPTNQVISRFSAAVIGLAIYLGAYSAEIFRGGVLSLPSGQFEACRSLGIAPVRAYQKILGPQLIRVITPSLANEVITIFKNTSLVSVIGYAELLTTVQTIYARNFETIPLLMVAVIWYLVLTSIAMFGQSRLEKRFGRGFARRKVAPKTGEIPTASGSLTGARK</sequence>
<feature type="transmembrane region" description="Helical" evidence="8">
    <location>
        <begin position="262"/>
        <end position="282"/>
    </location>
</feature>
<evidence type="ECO:0000256" key="5">
    <source>
        <dbReference type="ARBA" id="ARBA00022970"/>
    </source>
</evidence>
<dbReference type="GO" id="GO:0022857">
    <property type="term" value="F:transmembrane transporter activity"/>
    <property type="evidence" value="ECO:0007669"/>
    <property type="project" value="InterPro"/>
</dbReference>
<dbReference type="GO" id="GO:0006865">
    <property type="term" value="P:amino acid transport"/>
    <property type="evidence" value="ECO:0007669"/>
    <property type="project" value="UniProtKB-KW"/>
</dbReference>
<evidence type="ECO:0000313" key="11">
    <source>
        <dbReference type="Proteomes" id="UP000221369"/>
    </source>
</evidence>
<dbReference type="NCBIfam" id="TIGR01726">
    <property type="entry name" value="HEQRo_perm_3TM"/>
    <property type="match status" value="1"/>
</dbReference>
<evidence type="ECO:0000256" key="8">
    <source>
        <dbReference type="RuleBase" id="RU363032"/>
    </source>
</evidence>